<keyword evidence="1" id="KW-0732">Signal</keyword>
<dbReference type="SUPFAM" id="SSF53448">
    <property type="entry name" value="Nucleotide-diphospho-sugar transferases"/>
    <property type="match status" value="1"/>
</dbReference>
<dbReference type="Pfam" id="PF00024">
    <property type="entry name" value="PAN_1"/>
    <property type="match status" value="1"/>
</dbReference>
<evidence type="ECO:0000256" key="1">
    <source>
        <dbReference type="SAM" id="SignalP"/>
    </source>
</evidence>
<dbReference type="EMBL" id="CAJNOM010001030">
    <property type="protein sequence ID" value="CAF1587157.1"/>
    <property type="molecule type" value="Genomic_DNA"/>
</dbReference>
<dbReference type="AlphaFoldDB" id="A0A815FIU1"/>
<evidence type="ECO:0000313" key="6">
    <source>
        <dbReference type="Proteomes" id="UP000663877"/>
    </source>
</evidence>
<evidence type="ECO:0000313" key="3">
    <source>
        <dbReference type="EMBL" id="CAF1325947.1"/>
    </source>
</evidence>
<organism evidence="3 6">
    <name type="scientific">Adineta steineri</name>
    <dbReference type="NCBI Taxonomy" id="433720"/>
    <lineage>
        <taxon>Eukaryota</taxon>
        <taxon>Metazoa</taxon>
        <taxon>Spiralia</taxon>
        <taxon>Gnathifera</taxon>
        <taxon>Rotifera</taxon>
        <taxon>Eurotatoria</taxon>
        <taxon>Bdelloidea</taxon>
        <taxon>Adinetida</taxon>
        <taxon>Adinetidae</taxon>
        <taxon>Adineta</taxon>
    </lineage>
</organism>
<accession>A0A815FIU1</accession>
<comment type="caution">
    <text evidence="3">The sequence shown here is derived from an EMBL/GenBank/DDBJ whole genome shotgun (WGS) entry which is preliminary data.</text>
</comment>
<proteinExistence type="predicted"/>
<reference evidence="3" key="1">
    <citation type="submission" date="2021-02" db="EMBL/GenBank/DDBJ databases">
        <authorList>
            <person name="Nowell W R."/>
        </authorList>
    </citation>
    <scope>NUCLEOTIDE SEQUENCE</scope>
</reference>
<dbReference type="InterPro" id="IPR003609">
    <property type="entry name" value="Pan_app"/>
</dbReference>
<feature type="chain" id="PRO_5036227435" description="Apple domain-containing protein" evidence="1">
    <location>
        <begin position="20"/>
        <end position="641"/>
    </location>
</feature>
<dbReference type="EMBL" id="CAJNOI010000663">
    <property type="protein sequence ID" value="CAF1325947.1"/>
    <property type="molecule type" value="Genomic_DNA"/>
</dbReference>
<evidence type="ECO:0000259" key="2">
    <source>
        <dbReference type="Pfam" id="PF00024"/>
    </source>
</evidence>
<keyword evidence="5" id="KW-1185">Reference proteome</keyword>
<dbReference type="InterPro" id="IPR029044">
    <property type="entry name" value="Nucleotide-diphossugar_trans"/>
</dbReference>
<dbReference type="Proteomes" id="UP000663832">
    <property type="component" value="Unassembled WGS sequence"/>
</dbReference>
<protein>
    <recommendedName>
        <fullName evidence="2">Apple domain-containing protein</fullName>
    </recommendedName>
</protein>
<name>A0A815FIU1_9BILA</name>
<dbReference type="Proteomes" id="UP000663877">
    <property type="component" value="Unassembled WGS sequence"/>
</dbReference>
<sequence>MYSTTIIIFFIYCMVVSNARSVIVYRNAYFDPIDTNYMLSDLSSISSDNICLCRCYENPFCFTANYFGNNQQCILFFAQLNQSQLRLMPINTNTNVYSFENRTVENLTLFERTNETIFEIWNTTAGGNSLSAIPSFYTGSYWPTQPAENLFDGNLTTDYTNHGMCNYTYYDVSCGEKTGFYLTMYNKSMSLVAFYLGTNEYDSMRDPLSVTIEGSNLYESELTFGSSWTLIYEGSSGLIIDPGRSSFGAIQILPNNSMRFASYRFLVTSKRGSGTSASYSEVRYERYRKFAYHMAQSGVKLFTIECVFASATKFGLPPQRFEVTRPGNPYHIQVVAPSIMWMKENLINVAVQRLPAYIDRIAWIDADVEFERLDWPYLTLSALERYSIVQMFKTGYITGPTGKYEILKREYSFAHAIRHGRRVQPHHSHPYAHPGYAWAMRRETFNAIGGLIDFCVIGSDDLHFAYALLGRIQETFPMGLHKDYHMLAKGWGDGVARIAGYGANVGYVDVNLYRRWHGYQANLSPIGRWLILSHYQFSPLNDLTRDRQSGVIYLANKRRLSAPLGVTRVKKIESEIASYFISRNEDNKRVLPQLLMPQYQNLRGSYRRQFSYPVPPRKRPQSYIPIIQPPSARSSYRPRFY</sequence>
<feature type="signal peptide" evidence="1">
    <location>
        <begin position="1"/>
        <end position="19"/>
    </location>
</feature>
<evidence type="ECO:0000313" key="4">
    <source>
        <dbReference type="EMBL" id="CAF1587157.1"/>
    </source>
</evidence>
<feature type="domain" description="Apple" evidence="2">
    <location>
        <begin position="44"/>
        <end position="84"/>
    </location>
</feature>
<dbReference type="OrthoDB" id="10263613at2759"/>
<gene>
    <name evidence="3" type="ORF">BJG266_LOCUS33612</name>
    <name evidence="4" type="ORF">QVE165_LOCUS50782</name>
</gene>
<evidence type="ECO:0000313" key="5">
    <source>
        <dbReference type="Proteomes" id="UP000663832"/>
    </source>
</evidence>